<keyword evidence="1 5" id="KW-0479">Metal-binding</keyword>
<evidence type="ECO:0000259" key="6">
    <source>
        <dbReference type="PROSITE" id="PS50103"/>
    </source>
</evidence>
<feature type="zinc finger region" description="C3H1-type" evidence="5">
    <location>
        <begin position="70"/>
        <end position="97"/>
    </location>
</feature>
<dbReference type="Pfam" id="PF18345">
    <property type="entry name" value="zf_CCCH_4"/>
    <property type="match status" value="2"/>
</dbReference>
<feature type="non-terminal residue" evidence="7">
    <location>
        <position position="247"/>
    </location>
</feature>
<organism evidence="7">
    <name type="scientific">Magnaporthiopsis poae (strain ATCC 64411 / 73-15)</name>
    <name type="common">Kentucky bluegrass fungus</name>
    <name type="synonym">Magnaporthe poae</name>
    <dbReference type="NCBI Taxonomy" id="644358"/>
    <lineage>
        <taxon>Eukaryota</taxon>
        <taxon>Fungi</taxon>
        <taxon>Dikarya</taxon>
        <taxon>Ascomycota</taxon>
        <taxon>Pezizomycotina</taxon>
        <taxon>Sordariomycetes</taxon>
        <taxon>Sordariomycetidae</taxon>
        <taxon>Magnaporthales</taxon>
        <taxon>Magnaporthaceae</taxon>
        <taxon>Magnaporthiopsis</taxon>
    </lineage>
</organism>
<evidence type="ECO:0000256" key="5">
    <source>
        <dbReference type="PROSITE-ProRule" id="PRU00723"/>
    </source>
</evidence>
<evidence type="ECO:0000256" key="4">
    <source>
        <dbReference type="ARBA" id="ARBA00022833"/>
    </source>
</evidence>
<feature type="domain" description="C3H1-type" evidence="6">
    <location>
        <begin position="8"/>
        <end position="35"/>
    </location>
</feature>
<dbReference type="EMBL" id="GL877099">
    <property type="protein sequence ID" value="KLU93108.1"/>
    <property type="molecule type" value="Genomic_DNA"/>
</dbReference>
<dbReference type="AlphaFoldDB" id="A0A0H2UAJ4"/>
<dbReference type="InterPro" id="IPR045124">
    <property type="entry name" value="Su(sable)-like"/>
</dbReference>
<feature type="zinc finger region" description="C3H1-type" evidence="5">
    <location>
        <begin position="39"/>
        <end position="61"/>
    </location>
</feature>
<sequence length="247" mass="26362">MSAHVLGRPARAPCSFFARGRCSRGRSCPFLHELASPGLCRFFAAGRCTHGEECRFAHDGVVIPEPPPSKSKSTPCRFFAAGRCAKGEECRFAHDEGVADDESAAVEDPRRTVPCHFFAVGGCHNGEACPFLHDLALQVDAELDPVAEVARFCLETDDLVDDWTRVMDGAVVKFGDGASVESISLASDFSAVRLDNLPPDSSPASVVELLEELGVPVWEDDVVVKVRVGAGTASADVKVEDPSFAGL</sequence>
<evidence type="ECO:0000256" key="2">
    <source>
        <dbReference type="ARBA" id="ARBA00022737"/>
    </source>
</evidence>
<dbReference type="Gene3D" id="4.10.1000.10">
    <property type="entry name" value="Zinc finger, CCCH-type"/>
    <property type="match status" value="2"/>
</dbReference>
<dbReference type="InterPro" id="IPR036855">
    <property type="entry name" value="Znf_CCCH_sf"/>
</dbReference>
<dbReference type="Gene3D" id="1.20.120.1350">
    <property type="entry name" value="Pneumovirus matrix protein 2 (M2), zinc-binding domain"/>
    <property type="match status" value="2"/>
</dbReference>
<keyword evidence="3 5" id="KW-0863">Zinc-finger</keyword>
<dbReference type="Pfam" id="PF00642">
    <property type="entry name" value="zf-CCCH"/>
    <property type="match status" value="2"/>
</dbReference>
<reference evidence="7" key="2">
    <citation type="submission" date="2011-03" db="EMBL/GenBank/DDBJ databases">
        <title>Annotation of Magnaporthe poae ATCC 64411.</title>
        <authorList>
            <person name="Ma L.-J."/>
            <person name="Dead R."/>
            <person name="Young S.K."/>
            <person name="Zeng Q."/>
            <person name="Gargeya S."/>
            <person name="Fitzgerald M."/>
            <person name="Haas B."/>
            <person name="Abouelleil A."/>
            <person name="Alvarado L."/>
            <person name="Arachchi H.M."/>
            <person name="Berlin A."/>
            <person name="Brown A."/>
            <person name="Chapman S.B."/>
            <person name="Chen Z."/>
            <person name="Dunbar C."/>
            <person name="Freedman E."/>
            <person name="Gearin G."/>
            <person name="Gellesch M."/>
            <person name="Goldberg J."/>
            <person name="Griggs A."/>
            <person name="Gujja S."/>
            <person name="Heiman D."/>
            <person name="Howarth C."/>
            <person name="Larson L."/>
            <person name="Lui A."/>
            <person name="MacDonald P.J.P."/>
            <person name="Mehta T."/>
            <person name="Montmayeur A."/>
            <person name="Murphy C."/>
            <person name="Neiman D."/>
            <person name="Pearson M."/>
            <person name="Priest M."/>
            <person name="Roberts A."/>
            <person name="Saif S."/>
            <person name="Shea T."/>
            <person name="Shenoy N."/>
            <person name="Sisk P."/>
            <person name="Stolte C."/>
            <person name="Sykes S."/>
            <person name="Yandava C."/>
            <person name="Wortman J."/>
            <person name="Nusbaum C."/>
            <person name="Birren B."/>
        </authorList>
    </citation>
    <scope>NUCLEOTIDE SEQUENCE</scope>
    <source>
        <strain evidence="7">ATCC 64411</strain>
    </source>
</reference>
<evidence type="ECO:0000256" key="3">
    <source>
        <dbReference type="ARBA" id="ARBA00022771"/>
    </source>
</evidence>
<dbReference type="OrthoDB" id="1431934at2759"/>
<dbReference type="SUPFAM" id="SSF90229">
    <property type="entry name" value="CCCH zinc finger"/>
    <property type="match status" value="4"/>
</dbReference>
<name>A0A0H2UAJ4_MAGP6</name>
<feature type="zinc finger region" description="C3H1-type" evidence="5">
    <location>
        <begin position="8"/>
        <end position="35"/>
    </location>
</feature>
<gene>
    <name evidence="7" type="ORF">MAPG_12047</name>
</gene>
<protein>
    <recommendedName>
        <fullName evidence="6">C3H1-type domain-containing protein</fullName>
    </recommendedName>
</protein>
<dbReference type="GO" id="GO:0005634">
    <property type="term" value="C:nucleus"/>
    <property type="evidence" value="ECO:0007669"/>
    <property type="project" value="TreeGrafter"/>
</dbReference>
<reference evidence="7" key="1">
    <citation type="submission" date="2010-05" db="EMBL/GenBank/DDBJ databases">
        <title>The Genome Sequence of Magnaporthe poae strain ATCC 64411.</title>
        <authorList>
            <consortium name="The Broad Institute Genome Sequencing Platform"/>
            <consortium name="Broad Institute Genome Sequencing Center for Infectious Disease"/>
            <person name="Ma L.-J."/>
            <person name="Dead R."/>
            <person name="Young S."/>
            <person name="Zeng Q."/>
            <person name="Koehrsen M."/>
            <person name="Alvarado L."/>
            <person name="Berlin A."/>
            <person name="Chapman S.B."/>
            <person name="Chen Z."/>
            <person name="Freedman E."/>
            <person name="Gellesch M."/>
            <person name="Goldberg J."/>
            <person name="Griggs A."/>
            <person name="Gujja S."/>
            <person name="Heilman E.R."/>
            <person name="Heiman D."/>
            <person name="Hepburn T."/>
            <person name="Howarth C."/>
            <person name="Jen D."/>
            <person name="Larson L."/>
            <person name="Mehta T."/>
            <person name="Neiman D."/>
            <person name="Pearson M."/>
            <person name="Roberts A."/>
            <person name="Saif S."/>
            <person name="Shea T."/>
            <person name="Shenoy N."/>
            <person name="Sisk P."/>
            <person name="Stolte C."/>
            <person name="Sykes S."/>
            <person name="Walk T."/>
            <person name="White J."/>
            <person name="Yandava C."/>
            <person name="Haas B."/>
            <person name="Nusbaum C."/>
            <person name="Birren B."/>
        </authorList>
    </citation>
    <scope>NUCLEOTIDE SEQUENCE</scope>
    <source>
        <strain evidence="7">ATCC 64411</strain>
    </source>
</reference>
<dbReference type="VEuPathDB" id="FungiDB:MAPG_12047"/>
<dbReference type="InterPro" id="IPR000571">
    <property type="entry name" value="Znf_CCCH"/>
</dbReference>
<dbReference type="PROSITE" id="PS50103">
    <property type="entry name" value="ZF_C3H1"/>
    <property type="match status" value="4"/>
</dbReference>
<feature type="domain" description="C3H1-type" evidence="6">
    <location>
        <begin position="70"/>
        <end position="97"/>
    </location>
</feature>
<proteinExistence type="predicted"/>
<accession>A0A0H2UAJ4</accession>
<feature type="domain" description="C3H1-type" evidence="6">
    <location>
        <begin position="109"/>
        <end position="136"/>
    </location>
</feature>
<evidence type="ECO:0000313" key="7">
    <source>
        <dbReference type="EMBL" id="KLU93108.1"/>
    </source>
</evidence>
<feature type="domain" description="C3H1-type" evidence="6">
    <location>
        <begin position="39"/>
        <end position="61"/>
    </location>
</feature>
<dbReference type="GO" id="GO:0008270">
    <property type="term" value="F:zinc ion binding"/>
    <property type="evidence" value="ECO:0007669"/>
    <property type="project" value="UniProtKB-KW"/>
</dbReference>
<dbReference type="GO" id="GO:0003723">
    <property type="term" value="F:RNA binding"/>
    <property type="evidence" value="ECO:0007669"/>
    <property type="project" value="InterPro"/>
</dbReference>
<dbReference type="PANTHER" id="PTHR13119">
    <property type="entry name" value="ZINC FINGER CCCH DOMAIN-CONTAINING PROTEI"/>
    <property type="match status" value="1"/>
</dbReference>
<dbReference type="SMART" id="SM00356">
    <property type="entry name" value="ZnF_C3H1"/>
    <property type="match status" value="4"/>
</dbReference>
<keyword evidence="2" id="KW-0677">Repeat</keyword>
<feature type="zinc finger region" description="C3H1-type" evidence="5">
    <location>
        <begin position="109"/>
        <end position="136"/>
    </location>
</feature>
<keyword evidence="4 5" id="KW-0862">Zinc</keyword>
<evidence type="ECO:0000256" key="1">
    <source>
        <dbReference type="ARBA" id="ARBA00022723"/>
    </source>
</evidence>
<dbReference type="PANTHER" id="PTHR13119:SF12">
    <property type="entry name" value="PROTEIN SUPPRESSOR OF SABLE"/>
    <property type="match status" value="1"/>
</dbReference>
<dbReference type="GO" id="GO:0045892">
    <property type="term" value="P:negative regulation of DNA-templated transcription"/>
    <property type="evidence" value="ECO:0007669"/>
    <property type="project" value="InterPro"/>
</dbReference>